<protein>
    <submittedName>
        <fullName evidence="4">Uncharacterized protein</fullName>
    </submittedName>
</protein>
<gene>
    <name evidence="4" type="ORF">A9F13_21g00495</name>
</gene>
<evidence type="ECO:0000256" key="2">
    <source>
        <dbReference type="ARBA" id="ARBA00022490"/>
    </source>
</evidence>
<feature type="region of interest" description="Disordered" evidence="3">
    <location>
        <begin position="38"/>
        <end position="57"/>
    </location>
</feature>
<accession>A0AA91PVX1</accession>
<dbReference type="PANTHER" id="PTHR15346">
    <property type="entry name" value="DYNACTIN SUBUNIT"/>
    <property type="match status" value="1"/>
</dbReference>
<dbReference type="Proteomes" id="UP000195602">
    <property type="component" value="Unassembled WGS sequence"/>
</dbReference>
<comment type="subcellular location">
    <subcellularLocation>
        <location evidence="1">Cytoplasm</location>
    </subcellularLocation>
</comment>
<evidence type="ECO:0000256" key="1">
    <source>
        <dbReference type="ARBA" id="ARBA00004496"/>
    </source>
</evidence>
<comment type="caution">
    <text evidence="4">The sequence shown here is derived from an EMBL/GenBank/DDBJ whole genome shotgun (WGS) entry which is preliminary data.</text>
</comment>
<keyword evidence="2" id="KW-0963">Cytoplasm</keyword>
<organism evidence="4 5">
    <name type="scientific">Clavispora lusitaniae</name>
    <name type="common">Candida lusitaniae</name>
    <dbReference type="NCBI Taxonomy" id="36911"/>
    <lineage>
        <taxon>Eukaryota</taxon>
        <taxon>Fungi</taxon>
        <taxon>Dikarya</taxon>
        <taxon>Ascomycota</taxon>
        <taxon>Saccharomycotina</taxon>
        <taxon>Pichiomycetes</taxon>
        <taxon>Metschnikowiaceae</taxon>
        <taxon>Clavispora</taxon>
    </lineage>
</organism>
<dbReference type="KEGG" id="clus:A9F13_21g00495"/>
<evidence type="ECO:0000256" key="3">
    <source>
        <dbReference type="SAM" id="MobiDB-lite"/>
    </source>
</evidence>
<proteinExistence type="predicted"/>
<sequence>MSRKNSTIIILKETLRSITSKYVMSDIETGPEIFETSDVESMEELVPPPPKSEEIADDTLDPQSAREKFEENVIVDTFEIADFSGSLQSSQNGYSVRKLGETPSQRLLRIASELEEIKQESDNREIDRLKNDLDKLIEYGKHAGFHQELFEEAFQSLKSEDSFSNKLESTDIDDKYKTATQSAATFLELENRLNSLEQKIGPSDLRLEKSLRNHVNDLARKIDVIYDPEHDMSQMKSELKKLNKEIETLATNRRLASLSLDGKVDTFATQPFDVKIDSIYNNLPEMQKMAQVLPLLITRLRSLHNVHAEVAHSVGFISQIDKTMSDMKMDMQKWNESLDSVTAGIKEHQETFENNRKVAESRLADLEKRVAKLGE</sequence>
<name>A0AA91PVX1_CLALS</name>
<dbReference type="GO" id="GO:0007017">
    <property type="term" value="P:microtubule-based process"/>
    <property type="evidence" value="ECO:0007669"/>
    <property type="project" value="InterPro"/>
</dbReference>
<dbReference type="GO" id="GO:0005869">
    <property type="term" value="C:dynactin complex"/>
    <property type="evidence" value="ECO:0007669"/>
    <property type="project" value="InterPro"/>
</dbReference>
<dbReference type="GO" id="GO:0005737">
    <property type="term" value="C:cytoplasm"/>
    <property type="evidence" value="ECO:0007669"/>
    <property type="project" value="UniProtKB-SubCell"/>
</dbReference>
<dbReference type="AlphaFoldDB" id="A0AA91PVX1"/>
<evidence type="ECO:0000313" key="4">
    <source>
        <dbReference type="EMBL" id="OVF06225.1"/>
    </source>
</evidence>
<reference evidence="4 5" key="1">
    <citation type="submission" date="2017-04" db="EMBL/GenBank/DDBJ databases">
        <title>Draft genome of the yeast Clavispora lusitaniae type strain CBS 6936.</title>
        <authorList>
            <person name="Durrens P."/>
            <person name="Klopp C."/>
            <person name="Biteau N."/>
            <person name="Fitton-Ouhabi V."/>
            <person name="Dementhon K."/>
            <person name="Accoceberry I."/>
            <person name="Sherman D.J."/>
            <person name="Noel T."/>
        </authorList>
    </citation>
    <scope>NUCLEOTIDE SEQUENCE [LARGE SCALE GENOMIC DNA]</scope>
    <source>
        <strain evidence="4 5">CBS 6936</strain>
    </source>
</reference>
<dbReference type="EMBL" id="LYUB02000021">
    <property type="protein sequence ID" value="OVF06225.1"/>
    <property type="molecule type" value="Genomic_DNA"/>
</dbReference>
<dbReference type="InterPro" id="IPR028133">
    <property type="entry name" value="Dynamitin"/>
</dbReference>
<dbReference type="Pfam" id="PF04912">
    <property type="entry name" value="Dynamitin"/>
    <property type="match status" value="2"/>
</dbReference>
<evidence type="ECO:0000313" key="5">
    <source>
        <dbReference type="Proteomes" id="UP000195602"/>
    </source>
</evidence>